<evidence type="ECO:0000313" key="5">
    <source>
        <dbReference type="EMBL" id="HIX01819.1"/>
    </source>
</evidence>
<evidence type="ECO:0000313" key="6">
    <source>
        <dbReference type="Proteomes" id="UP000823963"/>
    </source>
</evidence>
<gene>
    <name evidence="5" type="ORF">H9861_03595</name>
</gene>
<reference evidence="5" key="1">
    <citation type="journal article" date="2021" name="PeerJ">
        <title>Extensive microbial diversity within the chicken gut microbiome revealed by metagenomics and culture.</title>
        <authorList>
            <person name="Gilroy R."/>
            <person name="Ravi A."/>
            <person name="Getino M."/>
            <person name="Pursley I."/>
            <person name="Horton D.L."/>
            <person name="Alikhan N.F."/>
            <person name="Baker D."/>
            <person name="Gharbi K."/>
            <person name="Hall N."/>
            <person name="Watson M."/>
            <person name="Adriaenssens E.M."/>
            <person name="Foster-Nyarko E."/>
            <person name="Jarju S."/>
            <person name="Secka A."/>
            <person name="Antonio M."/>
            <person name="Oren A."/>
            <person name="Chaudhuri R.R."/>
            <person name="La Ragione R."/>
            <person name="Hildebrand F."/>
            <person name="Pallen M.J."/>
        </authorList>
    </citation>
    <scope>NUCLEOTIDE SEQUENCE</scope>
    <source>
        <strain evidence="5">6627</strain>
    </source>
</reference>
<reference evidence="5" key="2">
    <citation type="submission" date="2021-04" db="EMBL/GenBank/DDBJ databases">
        <authorList>
            <person name="Gilroy R."/>
        </authorList>
    </citation>
    <scope>NUCLEOTIDE SEQUENCE</scope>
    <source>
        <strain evidence="5">6627</strain>
    </source>
</reference>
<proteinExistence type="inferred from homology"/>
<dbReference type="AlphaFoldDB" id="A0A9D1UWQ9"/>
<sequence>SGVGGGLMAAVPEKCGIGIYGPALDKFGNSVAGMKVLNKIVDKYDLNIFD</sequence>
<protein>
    <recommendedName>
        <fullName evidence="2">glutaminase</fullName>
        <ecNumber evidence="2">3.5.1.2</ecNumber>
    </recommendedName>
</protein>
<dbReference type="EMBL" id="DXFP01000028">
    <property type="protein sequence ID" value="HIX01819.1"/>
    <property type="molecule type" value="Genomic_DNA"/>
</dbReference>
<dbReference type="GO" id="GO:0004359">
    <property type="term" value="F:glutaminase activity"/>
    <property type="evidence" value="ECO:0007669"/>
    <property type="project" value="UniProtKB-EC"/>
</dbReference>
<comment type="similarity">
    <text evidence="1">Belongs to the glutaminase family.</text>
</comment>
<evidence type="ECO:0000256" key="4">
    <source>
        <dbReference type="ARBA" id="ARBA00049534"/>
    </source>
</evidence>
<dbReference type="Proteomes" id="UP000823963">
    <property type="component" value="Unassembled WGS sequence"/>
</dbReference>
<dbReference type="InterPro" id="IPR015868">
    <property type="entry name" value="Glutaminase"/>
</dbReference>
<dbReference type="Gene3D" id="3.40.710.10">
    <property type="entry name" value="DD-peptidase/beta-lactamase superfamily"/>
    <property type="match status" value="1"/>
</dbReference>
<feature type="non-terminal residue" evidence="5">
    <location>
        <position position="1"/>
    </location>
</feature>
<dbReference type="SUPFAM" id="SSF56601">
    <property type="entry name" value="beta-lactamase/transpeptidase-like"/>
    <property type="match status" value="1"/>
</dbReference>
<comment type="catalytic activity">
    <reaction evidence="4">
        <text>L-glutamine + H2O = L-glutamate + NH4(+)</text>
        <dbReference type="Rhea" id="RHEA:15889"/>
        <dbReference type="ChEBI" id="CHEBI:15377"/>
        <dbReference type="ChEBI" id="CHEBI:28938"/>
        <dbReference type="ChEBI" id="CHEBI:29985"/>
        <dbReference type="ChEBI" id="CHEBI:58359"/>
        <dbReference type="EC" id="3.5.1.2"/>
    </reaction>
</comment>
<evidence type="ECO:0000256" key="1">
    <source>
        <dbReference type="ARBA" id="ARBA00011076"/>
    </source>
</evidence>
<keyword evidence="3" id="KW-0378">Hydrolase</keyword>
<evidence type="ECO:0000256" key="3">
    <source>
        <dbReference type="ARBA" id="ARBA00022801"/>
    </source>
</evidence>
<accession>A0A9D1UWQ9</accession>
<comment type="caution">
    <text evidence="5">The sequence shown here is derived from an EMBL/GenBank/DDBJ whole genome shotgun (WGS) entry which is preliminary data.</text>
</comment>
<organism evidence="5 6">
    <name type="scientific">Candidatus Ligilactobacillus excrementigallinarum</name>
    <dbReference type="NCBI Taxonomy" id="2838641"/>
    <lineage>
        <taxon>Bacteria</taxon>
        <taxon>Bacillati</taxon>
        <taxon>Bacillota</taxon>
        <taxon>Bacilli</taxon>
        <taxon>Lactobacillales</taxon>
        <taxon>Lactobacillaceae</taxon>
        <taxon>Ligilactobacillus</taxon>
    </lineage>
</organism>
<name>A0A9D1UWQ9_9LACO</name>
<dbReference type="GO" id="GO:0006541">
    <property type="term" value="P:glutamine metabolic process"/>
    <property type="evidence" value="ECO:0007669"/>
    <property type="project" value="InterPro"/>
</dbReference>
<dbReference type="EC" id="3.5.1.2" evidence="2"/>
<evidence type="ECO:0000256" key="2">
    <source>
        <dbReference type="ARBA" id="ARBA00012918"/>
    </source>
</evidence>
<dbReference type="InterPro" id="IPR012338">
    <property type="entry name" value="Beta-lactam/transpept-like"/>
</dbReference>
<dbReference type="Pfam" id="PF04960">
    <property type="entry name" value="Glutaminase"/>
    <property type="match status" value="1"/>
</dbReference>